<dbReference type="PROSITE" id="PS50994">
    <property type="entry name" value="INTEGRASE"/>
    <property type="match status" value="1"/>
</dbReference>
<dbReference type="VEuPathDB" id="FungiDB:VP01_1112g1"/>
<dbReference type="InterPro" id="IPR036397">
    <property type="entry name" value="RNaseH_sf"/>
</dbReference>
<comment type="catalytic activity">
    <reaction evidence="4">
        <text>DNA(n) + a 2'-deoxyribonucleoside 5'-triphosphate = DNA(n+1) + diphosphate</text>
        <dbReference type="Rhea" id="RHEA:22508"/>
        <dbReference type="Rhea" id="RHEA-COMP:17339"/>
        <dbReference type="Rhea" id="RHEA-COMP:17340"/>
        <dbReference type="ChEBI" id="CHEBI:33019"/>
        <dbReference type="ChEBI" id="CHEBI:61560"/>
        <dbReference type="ChEBI" id="CHEBI:173112"/>
        <dbReference type="EC" id="2.7.7.7"/>
    </reaction>
</comment>
<dbReference type="GO" id="GO:0003887">
    <property type="term" value="F:DNA-directed DNA polymerase activity"/>
    <property type="evidence" value="ECO:0007669"/>
    <property type="project" value="UniProtKB-EC"/>
</dbReference>
<evidence type="ECO:0000256" key="4">
    <source>
        <dbReference type="ARBA" id="ARBA00049244"/>
    </source>
</evidence>
<sequence>MLEPSHETTEKLSVVSCDLMGPFDPATMLGGNEVKILKSKSEAAKVMILMIKRQERQAGFKLKMLHSDNSGEFDSKFFLDSIQDCGIHAEWSLPYHHFQNGAAERYNHTVSNMGLGLM</sequence>
<dbReference type="GO" id="GO:0003964">
    <property type="term" value="F:RNA-directed DNA polymerase activity"/>
    <property type="evidence" value="ECO:0007669"/>
    <property type="project" value="UniProtKB-EC"/>
</dbReference>
<dbReference type="SUPFAM" id="SSF53098">
    <property type="entry name" value="Ribonuclease H-like"/>
    <property type="match status" value="1"/>
</dbReference>
<evidence type="ECO:0000259" key="5">
    <source>
        <dbReference type="PROSITE" id="PS50994"/>
    </source>
</evidence>
<dbReference type="PANTHER" id="PTHR42648">
    <property type="entry name" value="TRANSPOSASE, PUTATIVE-RELATED"/>
    <property type="match status" value="1"/>
</dbReference>
<dbReference type="InterPro" id="IPR012337">
    <property type="entry name" value="RNaseH-like_sf"/>
</dbReference>
<dbReference type="Proteomes" id="UP000037035">
    <property type="component" value="Unassembled WGS sequence"/>
</dbReference>
<protein>
    <recommendedName>
        <fullName evidence="5">Integrase catalytic domain-containing protein</fullName>
    </recommendedName>
</protein>
<dbReference type="Gene3D" id="3.30.420.10">
    <property type="entry name" value="Ribonuclease H-like superfamily/Ribonuclease H"/>
    <property type="match status" value="1"/>
</dbReference>
<evidence type="ECO:0000313" key="6">
    <source>
        <dbReference type="EMBL" id="KNZ63682.1"/>
    </source>
</evidence>
<feature type="domain" description="Integrase catalytic" evidence="5">
    <location>
        <begin position="34"/>
        <end position="118"/>
    </location>
</feature>
<keyword evidence="7" id="KW-1185">Reference proteome</keyword>
<dbReference type="GO" id="GO:0003723">
    <property type="term" value="F:RNA binding"/>
    <property type="evidence" value="ECO:0007669"/>
    <property type="project" value="UniProtKB-KW"/>
</dbReference>
<dbReference type="InterPro" id="IPR001584">
    <property type="entry name" value="Integrase_cat-core"/>
</dbReference>
<evidence type="ECO:0000256" key="3">
    <source>
        <dbReference type="ARBA" id="ARBA00048173"/>
    </source>
</evidence>
<evidence type="ECO:0000313" key="7">
    <source>
        <dbReference type="Proteomes" id="UP000037035"/>
    </source>
</evidence>
<accession>A0A0L6VST7</accession>
<name>A0A0L6VST7_9BASI</name>
<evidence type="ECO:0000256" key="2">
    <source>
        <dbReference type="ARBA" id="ARBA00022884"/>
    </source>
</evidence>
<evidence type="ECO:0000256" key="1">
    <source>
        <dbReference type="ARBA" id="ARBA00022578"/>
    </source>
</evidence>
<gene>
    <name evidence="6" type="ORF">VP01_1112g1</name>
</gene>
<keyword evidence="1" id="KW-0815">Transposition</keyword>
<dbReference type="InterPro" id="IPR039537">
    <property type="entry name" value="Retrotran_Ty1/copia-like"/>
</dbReference>
<comment type="caution">
    <text evidence="6">The sequence shown here is derived from an EMBL/GenBank/DDBJ whole genome shotgun (WGS) entry which is preliminary data.</text>
</comment>
<dbReference type="GO" id="GO:0032196">
    <property type="term" value="P:transposition"/>
    <property type="evidence" value="ECO:0007669"/>
    <property type="project" value="UniProtKB-KW"/>
</dbReference>
<dbReference type="AlphaFoldDB" id="A0A0L6VST7"/>
<dbReference type="EMBL" id="LAVV01001255">
    <property type="protein sequence ID" value="KNZ63682.1"/>
    <property type="molecule type" value="Genomic_DNA"/>
</dbReference>
<proteinExistence type="predicted"/>
<dbReference type="GO" id="GO:0005634">
    <property type="term" value="C:nucleus"/>
    <property type="evidence" value="ECO:0007669"/>
    <property type="project" value="UniProtKB-ARBA"/>
</dbReference>
<reference evidence="6 7" key="1">
    <citation type="submission" date="2015-08" db="EMBL/GenBank/DDBJ databases">
        <title>Next Generation Sequencing and Analysis of the Genome of Puccinia sorghi L Schw, the Causal Agent of Maize Common Rust.</title>
        <authorList>
            <person name="Rochi L."/>
            <person name="Burguener G."/>
            <person name="Darino M."/>
            <person name="Turjanski A."/>
            <person name="Kreff E."/>
            <person name="Dieguez M.J."/>
            <person name="Sacco F."/>
        </authorList>
    </citation>
    <scope>NUCLEOTIDE SEQUENCE [LARGE SCALE GENOMIC DNA]</scope>
    <source>
        <strain evidence="6 7">RO10H11247</strain>
    </source>
</reference>
<dbReference type="GO" id="GO:0015074">
    <property type="term" value="P:DNA integration"/>
    <property type="evidence" value="ECO:0007669"/>
    <property type="project" value="InterPro"/>
</dbReference>
<comment type="catalytic activity">
    <reaction evidence="3">
        <text>DNA(n) + a 2'-deoxyribonucleoside 5'-triphosphate = DNA(n+1) + diphosphate</text>
        <dbReference type="Rhea" id="RHEA:22508"/>
        <dbReference type="Rhea" id="RHEA-COMP:17339"/>
        <dbReference type="Rhea" id="RHEA-COMP:17340"/>
        <dbReference type="ChEBI" id="CHEBI:33019"/>
        <dbReference type="ChEBI" id="CHEBI:61560"/>
        <dbReference type="ChEBI" id="CHEBI:173112"/>
        <dbReference type="EC" id="2.7.7.49"/>
    </reaction>
</comment>
<dbReference type="OrthoDB" id="7691805at2759"/>
<keyword evidence="2" id="KW-0694">RNA-binding</keyword>
<dbReference type="PANTHER" id="PTHR42648:SF28">
    <property type="entry name" value="TRANSPOSON-ENCODED PROTEIN WITH RIBONUCLEASE H-LIKE AND RETROVIRUS ZINC FINGER-LIKE DOMAINS"/>
    <property type="match status" value="1"/>
</dbReference>
<organism evidence="6 7">
    <name type="scientific">Puccinia sorghi</name>
    <dbReference type="NCBI Taxonomy" id="27349"/>
    <lineage>
        <taxon>Eukaryota</taxon>
        <taxon>Fungi</taxon>
        <taxon>Dikarya</taxon>
        <taxon>Basidiomycota</taxon>
        <taxon>Pucciniomycotina</taxon>
        <taxon>Pucciniomycetes</taxon>
        <taxon>Pucciniales</taxon>
        <taxon>Pucciniaceae</taxon>
        <taxon>Puccinia</taxon>
    </lineage>
</organism>